<dbReference type="EMBL" id="CAXIEN010000040">
    <property type="protein sequence ID" value="CAL1269397.1"/>
    <property type="molecule type" value="Genomic_DNA"/>
</dbReference>
<evidence type="ECO:0000259" key="3">
    <source>
        <dbReference type="PROSITE" id="PS00028"/>
    </source>
</evidence>
<dbReference type="InterPro" id="IPR055309">
    <property type="entry name" value="Znf318-like"/>
</dbReference>
<dbReference type="PROSITE" id="PS00028">
    <property type="entry name" value="ZINC_FINGER_C2H2_1"/>
    <property type="match status" value="1"/>
</dbReference>
<evidence type="ECO:0000313" key="4">
    <source>
        <dbReference type="EMBL" id="CAL1269397.1"/>
    </source>
</evidence>
<feature type="compositionally biased region" description="Basic and acidic residues" evidence="2">
    <location>
        <begin position="629"/>
        <end position="644"/>
    </location>
</feature>
<feature type="compositionally biased region" description="Basic and acidic residues" evidence="2">
    <location>
        <begin position="463"/>
        <end position="539"/>
    </location>
</feature>
<evidence type="ECO:0000256" key="1">
    <source>
        <dbReference type="SAM" id="Coils"/>
    </source>
</evidence>
<dbReference type="PANTHER" id="PTHR15577">
    <property type="entry name" value="ZINC FINGER CONTAINING PROTEIN"/>
    <property type="match status" value="1"/>
</dbReference>
<feature type="compositionally biased region" description="Polar residues" evidence="2">
    <location>
        <begin position="186"/>
        <end position="197"/>
    </location>
</feature>
<dbReference type="SMART" id="SM00451">
    <property type="entry name" value="ZnF_U1"/>
    <property type="match status" value="2"/>
</dbReference>
<feature type="region of interest" description="Disordered" evidence="2">
    <location>
        <begin position="1408"/>
        <end position="1539"/>
    </location>
</feature>
<dbReference type="GO" id="GO:0045893">
    <property type="term" value="P:positive regulation of DNA-templated transcription"/>
    <property type="evidence" value="ECO:0007669"/>
    <property type="project" value="TreeGrafter"/>
</dbReference>
<sequence>MSHLPPRGILRKTSQSIPNYGPDEVYSHERGISYRSDPANMPIFSEDDIIQITRSKPPNINADLYAQALAAKSSLGLLDVGKCSALEALRSYDSHIDSPVTSPEKKQNFNPHSSQLSRSSFQQTPGHHSSFYNDIEEEEDDLSPYKYTSTSQNSNPDHPVAFKPITDLNLNSVDDEDEFLYGDSNPLPSENSSFQNETSHKKRFNDAYNNDNLLDVETIGFDKYPKSLPFSKSKELNDDGKSGIKLSISSFKKRSWNYSNDPVADNRSAKQESSLTSKQYKESFDAYSNSPSALNEGNYEQHSYLHYNLDNQSRSSIPFKSSKESSLKFSQLDSLKKSDSSLNQSISVEDNSKNYEAAANLLRKQLNLNISSKNNTPYEEEFYSKYNELPQNERRVIYDDEKKAVDKSSSGEPLKFPKLLINVQQVDSSPSKRVVQMKESSISSSKYNASLTKSESSLIPTHNKNEDLELDKNVYEPDDLGTRRVVRDKTKMSREPVKVSSKGETRVLPKRYTEKSHKKNDEPNIKQRSTEKLPKKYSDKYHYVKEGMESYYGSKSKSHKGRSPERHWSPSYSPRRRSPSYSPRQWSPEYHRRRSPSYSPPNSHSRNRSPSYRYHDPSPSYRSHYTRRRSSERASRRDRHSHERSPRRHSRYRSRDRSPSWSVAEKESEFSHDSNSVANPESKKKERTVMKRGRNLISEEKSDGEQECSVSEPSVKLKDKEPSKILEASESINSDVIFSKKRKLAIPDENKEDTFQKSQHPNAVTKLMHGLGITKSTSDPFTQNKKGTEIAQDLPDSKEKRAEVMNSLLNKLGISSSTSSITTTIAPATSWTVGSTDSQTSVSAAPQQLNVNQYGMHYPQQLTTSVPQMYPQQYVYRSSVPPISHFPPFNTPPPMYPHPIPSTSAFSYPPPVPNNFSSVNIQINPRATNPNSKGRISCLKSIPVVNSNQSMPQPSVVWNQNNPSSPTNLKTPDSSNTLVKGVMPKNLSAVSPEATDSSIETEQTTVEKYKKLLEEKETLQKKLKNTSDHIIEIRNLQAELEKMVKLPKTSATKQLNIKCSNLFDKTNEELKRYIDEAKRVSGHLKELQTKIKPETLEKIAKEVSEKKVSSSVKYAGYDAGSHWCESCNQHISTIPKMMEHLHSETHIKHVDPSKVITKEPPKESFDKNVRLWPAKGVEFMKPLYAFYCSLCDEMLSNQSYAEYHLKGNSHIEKYMTFLNENPVYERKRDIFKEAAIVALANEKKQKDLEEIRLAKQLFKEKIEIKRQKKQDAIKTISDKLQQLKEKDKVSEELEESNFNARMSPQNQKTGLKLTLINEKNKVSESLEPTVTKGPEVKPKPKVVYIGRAPNYKPRTKGTEKKSSTPSESKNTDSYVKDEEWKNPNAISKVEQTASDFTTLFTDEKIKNSKKLAVSIQSHSKSKIESPKKVKNIPGCQSEAEAKESERVACDSDKRSVQSSEMPTDNSEINEAIKNFIRSRKNATPTKVDDNLSSMKTPELLTKTLELPSPVSTSSPKKSSPFSESSPKVLSPISKSSPKVTSTLMSSSLVSSPVVSSSLVSSPVVSSSLVSSPIVSSSLVSSPLRRKQPLSEEEKDFLILGISKSDMEPLAVPRPPPSNLIHNHSDTVSNFQQFPPPLQIPPPDIISKVPPPNIISQVPPPNITSQVPPPNITSQVPPPTLVLQWSSEQNQQSTSVLSNVPFSNNDIPFMSKQFLFTSTINENTGVMDMEIDNDLVYSEIKVGSDVPSTEKKLSVLGEPVINELTISSLSAGELCAKGSVQQVSNSDIFTKEDDNRLLLKKFLNSLMDSVSEKVAEDLKNEKNSIKSISENSLLSSNKTTGSNEKSSDHKFNLNPSSFDPQSVSFPQSESNEKYSSVEKEKNMLRCIQLDTVSSKIPTQYNDDEKIFINDPFNKDVSQNISKVNNSKSSQEMEIEEILVNKEENLSLTSTSKKIEEFYNIKEVGKCVANSCQSTETETCEFLEQKINVSISSKDRTSVKVNKEIDENESNSLSLYANKSENNADVDLSSSKIMSIYDVTITSEISAPDDANSKNKYINDPFIKDVNQNISEENYSKNSQEIEMEKISVNKEEKNLISTSRTTEEFNDVKELEKPVTSSYHSIETETFSYLEQKNNVSLSSEGETSVINNENETNSFSLNVNQTVSNANSVMNLSISNTTSSCDVTISSEIAGQYGADEKMSVNDPLIKNVIENSSEENNSKSSQEIQRDKIRVNNEEKNLNFPLISKTIEEFNDVKKEVEKPVADICLSVETENLEQKNKVPTSFEVGASIGDKENERNLLPLNANQRNSNLNSVINLSSSKIIPSYDVTVSSEITDTDEKLRINDPLINDVIQNVSEENNSKYSQEMVEEISVNKEEKNLNLTSTLKTVKEFHDIKEMEKSVSSSYHSIETETCEFLERKNNVSTSFEVGVSISDNDNERSSLSLNANPRESNVIPVMNSSSSNIVTSYDEYVSERKEKMELTKDQIAVTKRSPVSSSIIKIEVKEEINEPVESFQLENLSNKLSADIKREIDTETVDDVLSKSSTLTGVSKYDQNFPVKSAESSQVQISNDFASENVSNVKEDKEAIPSEDYNKNFKKYDSEDILNKISTDEKSFLNEPEESANKPLSEELKGELNSDTDEYETAEN</sequence>
<feature type="region of interest" description="Disordered" evidence="2">
    <location>
        <begin position="97"/>
        <end position="131"/>
    </location>
</feature>
<feature type="compositionally biased region" description="Low complexity" evidence="2">
    <location>
        <begin position="2211"/>
        <end position="2224"/>
    </location>
</feature>
<evidence type="ECO:0000256" key="2">
    <source>
        <dbReference type="SAM" id="MobiDB-lite"/>
    </source>
</evidence>
<feature type="compositionally biased region" description="Polar residues" evidence="2">
    <location>
        <begin position="1833"/>
        <end position="1843"/>
    </location>
</feature>
<feature type="compositionally biased region" description="Polar residues" evidence="2">
    <location>
        <begin position="108"/>
        <end position="131"/>
    </location>
</feature>
<name>A0AAV1ZCE5_9ARAC</name>
<feature type="domain" description="C2H2-type" evidence="3">
    <location>
        <begin position="1188"/>
        <end position="1210"/>
    </location>
</feature>
<feature type="compositionally biased region" description="Basic and acidic residues" evidence="2">
    <location>
        <begin position="653"/>
        <end position="672"/>
    </location>
</feature>
<keyword evidence="1" id="KW-0175">Coiled coil</keyword>
<dbReference type="GO" id="GO:0003676">
    <property type="term" value="F:nucleic acid binding"/>
    <property type="evidence" value="ECO:0007669"/>
    <property type="project" value="InterPro"/>
</dbReference>
<comment type="caution">
    <text evidence="4">The sequence shown here is derived from an EMBL/GenBank/DDBJ whole genome shotgun (WGS) entry which is preliminary data.</text>
</comment>
<feature type="region of interest" description="Disordered" evidence="2">
    <location>
        <begin position="1"/>
        <end position="23"/>
    </location>
</feature>
<feature type="compositionally biased region" description="Low complexity" evidence="2">
    <location>
        <begin position="1495"/>
        <end position="1530"/>
    </location>
</feature>
<dbReference type="GO" id="GO:0008270">
    <property type="term" value="F:zinc ion binding"/>
    <property type="evidence" value="ECO:0007669"/>
    <property type="project" value="InterPro"/>
</dbReference>
<feature type="coiled-coil region" evidence="1">
    <location>
        <begin position="999"/>
        <end position="1029"/>
    </location>
</feature>
<dbReference type="GO" id="GO:0005654">
    <property type="term" value="C:nucleoplasm"/>
    <property type="evidence" value="ECO:0007669"/>
    <property type="project" value="TreeGrafter"/>
</dbReference>
<feature type="region of interest" description="Disordered" evidence="2">
    <location>
        <begin position="1833"/>
        <end position="1875"/>
    </location>
</feature>
<feature type="compositionally biased region" description="Basic and acidic residues" evidence="2">
    <location>
        <begin position="1439"/>
        <end position="1455"/>
    </location>
</feature>
<evidence type="ECO:0000313" key="5">
    <source>
        <dbReference type="Proteomes" id="UP001497382"/>
    </source>
</evidence>
<feature type="compositionally biased region" description="Polar residues" evidence="2">
    <location>
        <begin position="1852"/>
        <end position="1868"/>
    </location>
</feature>
<keyword evidence="5" id="KW-1185">Reference proteome</keyword>
<feature type="region of interest" description="Disordered" evidence="2">
    <location>
        <begin position="552"/>
        <end position="722"/>
    </location>
</feature>
<dbReference type="Proteomes" id="UP001497382">
    <property type="component" value="Unassembled WGS sequence"/>
</dbReference>
<proteinExistence type="predicted"/>
<feature type="compositionally biased region" description="Polar residues" evidence="2">
    <location>
        <begin position="438"/>
        <end position="462"/>
    </location>
</feature>
<gene>
    <name evidence="4" type="ORF">LARSCL_LOCUS4702</name>
</gene>
<feature type="region of interest" description="Disordered" evidence="2">
    <location>
        <begin position="427"/>
        <end position="539"/>
    </location>
</feature>
<dbReference type="GO" id="GO:0045892">
    <property type="term" value="P:negative regulation of DNA-templated transcription"/>
    <property type="evidence" value="ECO:0007669"/>
    <property type="project" value="TreeGrafter"/>
</dbReference>
<dbReference type="InterPro" id="IPR013087">
    <property type="entry name" value="Znf_C2H2_type"/>
</dbReference>
<feature type="compositionally biased region" description="Polar residues" evidence="2">
    <location>
        <begin position="146"/>
        <end position="156"/>
    </location>
</feature>
<accession>A0AAV1ZCE5</accession>
<dbReference type="InterPro" id="IPR003604">
    <property type="entry name" value="Matrin/U1-like-C_Znf_C2H2"/>
</dbReference>
<protein>
    <recommendedName>
        <fullName evidence="3">C2H2-type domain-containing protein</fullName>
    </recommendedName>
</protein>
<feature type="compositionally biased region" description="Low complexity" evidence="2">
    <location>
        <begin position="569"/>
        <end position="584"/>
    </location>
</feature>
<feature type="region of interest" description="Disordered" evidence="2">
    <location>
        <begin position="176"/>
        <end position="201"/>
    </location>
</feature>
<feature type="region of interest" description="Disordered" evidence="2">
    <location>
        <begin position="2211"/>
        <end position="2231"/>
    </location>
</feature>
<feature type="region of interest" description="Disordered" evidence="2">
    <location>
        <begin position="2612"/>
        <end position="2648"/>
    </location>
</feature>
<feature type="compositionally biased region" description="Acidic residues" evidence="2">
    <location>
        <begin position="2638"/>
        <end position="2648"/>
    </location>
</feature>
<dbReference type="PANTHER" id="PTHR15577:SF2">
    <property type="entry name" value="ZINC FINGER PROTEIN 318"/>
    <property type="match status" value="1"/>
</dbReference>
<reference evidence="4 5" key="1">
    <citation type="submission" date="2024-04" db="EMBL/GenBank/DDBJ databases">
        <authorList>
            <person name="Rising A."/>
            <person name="Reimegard J."/>
            <person name="Sonavane S."/>
            <person name="Akerstrom W."/>
            <person name="Nylinder S."/>
            <person name="Hedman E."/>
            <person name="Kallberg Y."/>
        </authorList>
    </citation>
    <scope>NUCLEOTIDE SEQUENCE [LARGE SCALE GENOMIC DNA]</scope>
</reference>
<feature type="compositionally biased region" description="Low complexity" evidence="2">
    <location>
        <begin position="596"/>
        <end position="623"/>
    </location>
</feature>
<organism evidence="4 5">
    <name type="scientific">Larinioides sclopetarius</name>
    <dbReference type="NCBI Taxonomy" id="280406"/>
    <lineage>
        <taxon>Eukaryota</taxon>
        <taxon>Metazoa</taxon>
        <taxon>Ecdysozoa</taxon>
        <taxon>Arthropoda</taxon>
        <taxon>Chelicerata</taxon>
        <taxon>Arachnida</taxon>
        <taxon>Araneae</taxon>
        <taxon>Araneomorphae</taxon>
        <taxon>Entelegynae</taxon>
        <taxon>Araneoidea</taxon>
        <taxon>Araneidae</taxon>
        <taxon>Larinioides</taxon>
    </lineage>
</organism>
<feature type="region of interest" description="Disordered" evidence="2">
    <location>
        <begin position="1347"/>
        <end position="1379"/>
    </location>
</feature>
<feature type="coiled-coil region" evidence="1">
    <location>
        <begin position="1241"/>
        <end position="1286"/>
    </location>
</feature>
<feature type="region of interest" description="Disordered" evidence="2">
    <location>
        <begin position="145"/>
        <end position="164"/>
    </location>
</feature>
<feature type="compositionally biased region" description="Polar residues" evidence="2">
    <location>
        <begin position="1456"/>
        <end position="1468"/>
    </location>
</feature>